<dbReference type="InterPro" id="IPR000649">
    <property type="entry name" value="IF-2B-related"/>
</dbReference>
<dbReference type="PANTHER" id="PTHR45860:SF1">
    <property type="entry name" value="TRANSLATION INITIATION FACTOR EIF-2B SUBUNIT ALPHA"/>
    <property type="match status" value="1"/>
</dbReference>
<comment type="caution">
    <text evidence="10">The sequence shown here is derived from an EMBL/GenBank/DDBJ whole genome shotgun (WGS) entry which is preliminary data.</text>
</comment>
<sequence>MPSAVDASASSRELPIRNNPDIESFDIVDTYNRLLAEDPDLIKSLAAIEAMIEALRHVSSTTVHETMDLMKAQSAKLQSSVTNPIAVYHGTDLFQQYFLKQLKQPGPDRETTSSHRNFEVVREQLLRNGTAFVQKAKRARETIAWVGRRFIRDNYTILTHGGSRAVGTLLERATESHGGDPPRRFNVIYVVDETKPTESNRMVEALRIKGVKVATIPVSAVAYAMEKVNRVILGAEAVASNGGVISRMGTYQIALIAKAYNKELFVAAEQYKFGDTFPENQSRLGFPGFKQNIINFRSSRSQGQTSEDTCQCPSDPVDYTPPEFITSFFTDQGDLTPQAVARNILDFIVDKPVDLPM</sequence>
<comment type="subunit">
    <text evidence="8">Component of the translation initiation factor 2B (eIF2B) complex which is a heterodecamer of two sets of five different subunits: alpha, beta, gamma, delta and epsilon. Subunits alpha, beta and delta comprise a regulatory subcomplex and subunits epsilon and gamma comprise a catalytic subcomplex. Within the complex, the hexameric regulatory complex resides at the center, with the two heterodimeric catalytic subcomplexes bound on opposite sides.</text>
</comment>
<dbReference type="Proteomes" id="UP000293360">
    <property type="component" value="Unassembled WGS sequence"/>
</dbReference>
<dbReference type="Gene3D" id="1.20.120.1070">
    <property type="entry name" value="Translation initiation factor eIF-2B, N-terminal domain"/>
    <property type="match status" value="1"/>
</dbReference>
<keyword evidence="3" id="KW-0963">Cytoplasm</keyword>
<dbReference type="EMBL" id="QJNU01000098">
    <property type="protein sequence ID" value="RYP07378.1"/>
    <property type="molecule type" value="Genomic_DNA"/>
</dbReference>
<dbReference type="GO" id="GO:0005829">
    <property type="term" value="C:cytosol"/>
    <property type="evidence" value="ECO:0007669"/>
    <property type="project" value="UniProtKB-SubCell"/>
</dbReference>
<dbReference type="InterPro" id="IPR051501">
    <property type="entry name" value="eIF2B_alpha/beta/delta"/>
</dbReference>
<evidence type="ECO:0000256" key="5">
    <source>
        <dbReference type="ARBA" id="ARBA00022917"/>
    </source>
</evidence>
<evidence type="ECO:0000256" key="8">
    <source>
        <dbReference type="ARBA" id="ARBA00046432"/>
    </source>
</evidence>
<name>A0A4Q4TL71_9PEZI</name>
<dbReference type="AlphaFoldDB" id="A0A4Q4TL71"/>
<evidence type="ECO:0000256" key="3">
    <source>
        <dbReference type="ARBA" id="ARBA00022490"/>
    </source>
</evidence>
<dbReference type="SUPFAM" id="SSF100950">
    <property type="entry name" value="NagB/RpiA/CoA transferase-like"/>
    <property type="match status" value="1"/>
</dbReference>
<evidence type="ECO:0000313" key="10">
    <source>
        <dbReference type="EMBL" id="RYP07378.1"/>
    </source>
</evidence>
<keyword evidence="4" id="KW-0396">Initiation factor</keyword>
<organism evidence="10 11">
    <name type="scientific">Monosporascus ibericus</name>
    <dbReference type="NCBI Taxonomy" id="155417"/>
    <lineage>
        <taxon>Eukaryota</taxon>
        <taxon>Fungi</taxon>
        <taxon>Dikarya</taxon>
        <taxon>Ascomycota</taxon>
        <taxon>Pezizomycotina</taxon>
        <taxon>Sordariomycetes</taxon>
        <taxon>Xylariomycetidae</taxon>
        <taxon>Xylariales</taxon>
        <taxon>Xylariales incertae sedis</taxon>
        <taxon>Monosporascus</taxon>
    </lineage>
</organism>
<evidence type="ECO:0000256" key="4">
    <source>
        <dbReference type="ARBA" id="ARBA00022540"/>
    </source>
</evidence>
<dbReference type="InterPro" id="IPR037171">
    <property type="entry name" value="NagB/RpiA_transferase-like"/>
</dbReference>
<evidence type="ECO:0000256" key="6">
    <source>
        <dbReference type="ARBA" id="ARBA00044208"/>
    </source>
</evidence>
<dbReference type="PANTHER" id="PTHR45860">
    <property type="entry name" value="TRANSLATION INITIATION FACTOR EIF-2B SUBUNIT ALPHA"/>
    <property type="match status" value="1"/>
</dbReference>
<comment type="similarity">
    <text evidence="2 9">Belongs to the eIF-2B alpha/beta/delta subunits family.</text>
</comment>
<gene>
    <name evidence="10" type="ORF">DL764_002513</name>
</gene>
<evidence type="ECO:0000313" key="11">
    <source>
        <dbReference type="Proteomes" id="UP000293360"/>
    </source>
</evidence>
<evidence type="ECO:0000256" key="7">
    <source>
        <dbReference type="ARBA" id="ARBA00044236"/>
    </source>
</evidence>
<evidence type="ECO:0000256" key="2">
    <source>
        <dbReference type="ARBA" id="ARBA00007251"/>
    </source>
</evidence>
<dbReference type="InterPro" id="IPR042528">
    <property type="entry name" value="elF-2B_alpha_N"/>
</dbReference>
<dbReference type="GO" id="GO:0005851">
    <property type="term" value="C:eukaryotic translation initiation factor 2B complex"/>
    <property type="evidence" value="ECO:0007669"/>
    <property type="project" value="TreeGrafter"/>
</dbReference>
<dbReference type="GO" id="GO:0005085">
    <property type="term" value="F:guanyl-nucleotide exchange factor activity"/>
    <property type="evidence" value="ECO:0007669"/>
    <property type="project" value="TreeGrafter"/>
</dbReference>
<dbReference type="InterPro" id="IPR042529">
    <property type="entry name" value="IF_2B-like_C"/>
</dbReference>
<keyword evidence="5" id="KW-0648">Protein biosynthesis</keyword>
<dbReference type="Pfam" id="PF01008">
    <property type="entry name" value="IF-2B"/>
    <property type="match status" value="1"/>
</dbReference>
<evidence type="ECO:0000256" key="1">
    <source>
        <dbReference type="ARBA" id="ARBA00004514"/>
    </source>
</evidence>
<evidence type="ECO:0000256" key="9">
    <source>
        <dbReference type="RuleBase" id="RU003814"/>
    </source>
</evidence>
<dbReference type="STRING" id="155417.A0A4Q4TL71"/>
<proteinExistence type="inferred from homology"/>
<protein>
    <recommendedName>
        <fullName evidence="6">Translation initiation factor eIF2B subunit alpha</fullName>
    </recommendedName>
    <alternativeName>
        <fullName evidence="7">eIF2B GDP-GTP exchange factor subunit alpha</fullName>
    </alternativeName>
</protein>
<comment type="subcellular location">
    <subcellularLocation>
        <location evidence="1">Cytoplasm</location>
        <location evidence="1">Cytosol</location>
    </subcellularLocation>
</comment>
<keyword evidence="11" id="KW-1185">Reference proteome</keyword>
<dbReference type="Gene3D" id="3.40.50.10470">
    <property type="entry name" value="Translation initiation factor eif-2b, domain 2"/>
    <property type="match status" value="1"/>
</dbReference>
<dbReference type="OrthoDB" id="10249309at2759"/>
<reference evidence="10 11" key="1">
    <citation type="submission" date="2018-06" db="EMBL/GenBank/DDBJ databases">
        <title>Complete Genomes of Monosporascus.</title>
        <authorList>
            <person name="Robinson A.J."/>
            <person name="Natvig D.O."/>
        </authorList>
    </citation>
    <scope>NUCLEOTIDE SEQUENCE [LARGE SCALE GENOMIC DNA]</scope>
    <source>
        <strain evidence="10 11">CBS 110550</strain>
    </source>
</reference>
<accession>A0A4Q4TL71</accession>
<dbReference type="GO" id="GO:0003743">
    <property type="term" value="F:translation initiation factor activity"/>
    <property type="evidence" value="ECO:0007669"/>
    <property type="project" value="UniProtKB-KW"/>
</dbReference>